<keyword evidence="2" id="KW-1185">Reference proteome</keyword>
<comment type="caution">
    <text evidence="1">The sequence shown here is derived from an EMBL/GenBank/DDBJ whole genome shotgun (WGS) entry which is preliminary data.</text>
</comment>
<evidence type="ECO:0000313" key="1">
    <source>
        <dbReference type="EMBL" id="KAK4171487.1"/>
    </source>
</evidence>
<feature type="non-terminal residue" evidence="1">
    <location>
        <position position="69"/>
    </location>
</feature>
<dbReference type="EMBL" id="MU866554">
    <property type="protein sequence ID" value="KAK4171487.1"/>
    <property type="molecule type" value="Genomic_DNA"/>
</dbReference>
<gene>
    <name evidence="1" type="ORF">QBC36DRAFT_170323</name>
</gene>
<accession>A0AAN7A3Y0</accession>
<reference evidence="1" key="1">
    <citation type="journal article" date="2023" name="Mol. Phylogenet. Evol.">
        <title>Genome-scale phylogeny and comparative genomics of the fungal order Sordariales.</title>
        <authorList>
            <person name="Hensen N."/>
            <person name="Bonometti L."/>
            <person name="Westerberg I."/>
            <person name="Brannstrom I.O."/>
            <person name="Guillou S."/>
            <person name="Cros-Aarteil S."/>
            <person name="Calhoun S."/>
            <person name="Haridas S."/>
            <person name="Kuo A."/>
            <person name="Mondo S."/>
            <person name="Pangilinan J."/>
            <person name="Riley R."/>
            <person name="LaButti K."/>
            <person name="Andreopoulos B."/>
            <person name="Lipzen A."/>
            <person name="Chen C."/>
            <person name="Yan M."/>
            <person name="Daum C."/>
            <person name="Ng V."/>
            <person name="Clum A."/>
            <person name="Steindorff A."/>
            <person name="Ohm R.A."/>
            <person name="Martin F."/>
            <person name="Silar P."/>
            <person name="Natvig D.O."/>
            <person name="Lalanne C."/>
            <person name="Gautier V."/>
            <person name="Ament-Velasquez S.L."/>
            <person name="Kruys A."/>
            <person name="Hutchinson M.I."/>
            <person name="Powell A.J."/>
            <person name="Barry K."/>
            <person name="Miller A.N."/>
            <person name="Grigoriev I.V."/>
            <person name="Debuchy R."/>
            <person name="Gladieux P."/>
            <person name="Hiltunen Thoren M."/>
            <person name="Johannesson H."/>
        </authorList>
    </citation>
    <scope>NUCLEOTIDE SEQUENCE</scope>
    <source>
        <strain evidence="1">CBS 892.96</strain>
    </source>
</reference>
<dbReference type="Proteomes" id="UP001302321">
    <property type="component" value="Unassembled WGS sequence"/>
</dbReference>
<sequence>KISSMEMENNVQLECTQNLPARATNPLKLVAFLRSQFGLGRYEISMIRSSYNIRTPRQLSLDEIAQCRG</sequence>
<protein>
    <submittedName>
        <fullName evidence="1">Uncharacterized protein</fullName>
    </submittedName>
</protein>
<proteinExistence type="predicted"/>
<evidence type="ECO:0000313" key="2">
    <source>
        <dbReference type="Proteomes" id="UP001302321"/>
    </source>
</evidence>
<dbReference type="AlphaFoldDB" id="A0AAN7A3Y0"/>
<organism evidence="1 2">
    <name type="scientific">Triangularia setosa</name>
    <dbReference type="NCBI Taxonomy" id="2587417"/>
    <lineage>
        <taxon>Eukaryota</taxon>
        <taxon>Fungi</taxon>
        <taxon>Dikarya</taxon>
        <taxon>Ascomycota</taxon>
        <taxon>Pezizomycotina</taxon>
        <taxon>Sordariomycetes</taxon>
        <taxon>Sordariomycetidae</taxon>
        <taxon>Sordariales</taxon>
        <taxon>Podosporaceae</taxon>
        <taxon>Triangularia</taxon>
    </lineage>
</organism>
<reference evidence="1" key="2">
    <citation type="submission" date="2023-05" db="EMBL/GenBank/DDBJ databases">
        <authorList>
            <consortium name="Lawrence Berkeley National Laboratory"/>
            <person name="Steindorff A."/>
            <person name="Hensen N."/>
            <person name="Bonometti L."/>
            <person name="Westerberg I."/>
            <person name="Brannstrom I.O."/>
            <person name="Guillou S."/>
            <person name="Cros-Aarteil S."/>
            <person name="Calhoun S."/>
            <person name="Haridas S."/>
            <person name="Kuo A."/>
            <person name="Mondo S."/>
            <person name="Pangilinan J."/>
            <person name="Riley R."/>
            <person name="Labutti K."/>
            <person name="Andreopoulos B."/>
            <person name="Lipzen A."/>
            <person name="Chen C."/>
            <person name="Yanf M."/>
            <person name="Daum C."/>
            <person name="Ng V."/>
            <person name="Clum A."/>
            <person name="Ohm R."/>
            <person name="Martin F."/>
            <person name="Silar P."/>
            <person name="Natvig D."/>
            <person name="Lalanne C."/>
            <person name="Gautier V."/>
            <person name="Ament-Velasquez S.L."/>
            <person name="Kruys A."/>
            <person name="Hutchinson M.I."/>
            <person name="Powell A.J."/>
            <person name="Barry K."/>
            <person name="Miller A.N."/>
            <person name="Grigoriev I.V."/>
            <person name="Debuchy R."/>
            <person name="Gladieux P."/>
            <person name="Thoren M.H."/>
            <person name="Johannesson H."/>
        </authorList>
    </citation>
    <scope>NUCLEOTIDE SEQUENCE</scope>
    <source>
        <strain evidence="1">CBS 892.96</strain>
    </source>
</reference>
<feature type="non-terminal residue" evidence="1">
    <location>
        <position position="1"/>
    </location>
</feature>
<name>A0AAN7A3Y0_9PEZI</name>